<evidence type="ECO:0000256" key="6">
    <source>
        <dbReference type="ARBA" id="ARBA00022967"/>
    </source>
</evidence>
<dbReference type="InterPro" id="IPR050388">
    <property type="entry name" value="ABC_Ni/Peptide_Import"/>
</dbReference>
<dbReference type="SUPFAM" id="SSF52540">
    <property type="entry name" value="P-loop containing nucleoside triphosphate hydrolases"/>
    <property type="match status" value="1"/>
</dbReference>
<dbReference type="AlphaFoldDB" id="A0A2G1WFV3"/>
<evidence type="ECO:0000256" key="13">
    <source>
        <dbReference type="SAM" id="MobiDB-lite"/>
    </source>
</evidence>
<sequence length="370" mass="41012">MTDPILDVHDLSVSFDTYEGRHDVLNGVNFTINEGETVALVGETGCGKSVTARSVMGTLPRPPGDITSGKIRYHGDNLLADEDAHEQVKGDQMSMIFQDPMTYLSPVYPVGSMMADVATYSGRKDVSSWEILKSFLGHRENAEEIRERSIELLDRMRIPDPEGTLDRYPVELSGGMRQRVIIAMALINEPEFLIADEPTTALDVTVQDQILDLLRERVTEQNLSMLYITHNLGVAREIADRICIMYAGEIVEVGRTEEIFDAPLHPYTRGLLDSIPKLTGFEGSGIDGQIPDYTNPPSGCRFHPRCPAVMRGTCDMEPVEHYAVGEDRTVACHLYEDGMEFEEAAAIAADEATYDNEEPQPAEAGVRSKQ</sequence>
<organism evidence="15 16">
    <name type="scientific">Halorubrum persicum</name>
    <dbReference type="NCBI Taxonomy" id="1383844"/>
    <lineage>
        <taxon>Archaea</taxon>
        <taxon>Methanobacteriati</taxon>
        <taxon>Methanobacteriota</taxon>
        <taxon>Stenosarchaea group</taxon>
        <taxon>Halobacteria</taxon>
        <taxon>Halobacteriales</taxon>
        <taxon>Haloferacaceae</taxon>
        <taxon>Halorubrum</taxon>
    </lineage>
</organism>
<keyword evidence="7" id="KW-0406">Ion transport</keyword>
<evidence type="ECO:0000256" key="10">
    <source>
        <dbReference type="ARBA" id="ARBA00039098"/>
    </source>
</evidence>
<proteinExistence type="predicted"/>
<dbReference type="GO" id="GO:0015413">
    <property type="term" value="F:ABC-type nickel transporter activity"/>
    <property type="evidence" value="ECO:0007669"/>
    <property type="project" value="UniProtKB-EC"/>
</dbReference>
<dbReference type="InterPro" id="IPR013563">
    <property type="entry name" value="Oligopep_ABC_C"/>
</dbReference>
<evidence type="ECO:0000256" key="7">
    <source>
        <dbReference type="ARBA" id="ARBA00023065"/>
    </source>
</evidence>
<evidence type="ECO:0000256" key="12">
    <source>
        <dbReference type="ARBA" id="ARBA00048610"/>
    </source>
</evidence>
<dbReference type="PROSITE" id="PS50893">
    <property type="entry name" value="ABC_TRANSPORTER_2"/>
    <property type="match status" value="1"/>
</dbReference>
<dbReference type="Proteomes" id="UP000222824">
    <property type="component" value="Unassembled WGS sequence"/>
</dbReference>
<keyword evidence="2" id="KW-0813">Transport</keyword>
<dbReference type="Pfam" id="PF08352">
    <property type="entry name" value="oligo_HPY"/>
    <property type="match status" value="1"/>
</dbReference>
<evidence type="ECO:0000256" key="2">
    <source>
        <dbReference type="ARBA" id="ARBA00022448"/>
    </source>
</evidence>
<dbReference type="GO" id="GO:0005524">
    <property type="term" value="F:ATP binding"/>
    <property type="evidence" value="ECO:0007669"/>
    <property type="project" value="UniProtKB-KW"/>
</dbReference>
<dbReference type="OrthoDB" id="18209at2157"/>
<dbReference type="NCBIfam" id="TIGR01727">
    <property type="entry name" value="oligo_HPY"/>
    <property type="match status" value="1"/>
</dbReference>
<keyword evidence="4" id="KW-0547">Nucleotide-binding</keyword>
<dbReference type="GO" id="GO:0015833">
    <property type="term" value="P:peptide transport"/>
    <property type="evidence" value="ECO:0007669"/>
    <property type="project" value="InterPro"/>
</dbReference>
<dbReference type="CDD" id="cd03257">
    <property type="entry name" value="ABC_NikE_OppD_transporters"/>
    <property type="match status" value="1"/>
</dbReference>
<reference evidence="15 16" key="1">
    <citation type="journal article" date="2014" name="Front. Microbiol.">
        <title>Population and genomic analysis of the genus Halorubrum.</title>
        <authorList>
            <person name="Fullmer M.S."/>
            <person name="Soucy S.M."/>
            <person name="Swithers K.S."/>
            <person name="Makkay A.M."/>
            <person name="Wheeler R."/>
            <person name="Ventosa A."/>
            <person name="Gogarten J.P."/>
            <person name="Papke R.T."/>
        </authorList>
    </citation>
    <scope>NUCLEOTIDE SEQUENCE [LARGE SCALE GENOMIC DNA]</scope>
    <source>
        <strain evidence="15 16">C49</strain>
    </source>
</reference>
<comment type="catalytic activity">
    <reaction evidence="12">
        <text>Ni(2+)(out) + ATP + H2O = Ni(2+)(in) + ADP + phosphate + H(+)</text>
        <dbReference type="Rhea" id="RHEA:15557"/>
        <dbReference type="ChEBI" id="CHEBI:15377"/>
        <dbReference type="ChEBI" id="CHEBI:15378"/>
        <dbReference type="ChEBI" id="CHEBI:30616"/>
        <dbReference type="ChEBI" id="CHEBI:43474"/>
        <dbReference type="ChEBI" id="CHEBI:49786"/>
        <dbReference type="ChEBI" id="CHEBI:456216"/>
        <dbReference type="EC" id="7.2.2.11"/>
    </reaction>
    <physiologicalReaction direction="left-to-right" evidence="12">
        <dbReference type="Rhea" id="RHEA:15558"/>
    </physiologicalReaction>
</comment>
<evidence type="ECO:0000256" key="4">
    <source>
        <dbReference type="ARBA" id="ARBA00022741"/>
    </source>
</evidence>
<keyword evidence="16" id="KW-1185">Reference proteome</keyword>
<dbReference type="InterPro" id="IPR003593">
    <property type="entry name" value="AAA+_ATPase"/>
</dbReference>
<keyword evidence="6" id="KW-1278">Translocase</keyword>
<dbReference type="PROSITE" id="PS00211">
    <property type="entry name" value="ABC_TRANSPORTER_1"/>
    <property type="match status" value="1"/>
</dbReference>
<evidence type="ECO:0000256" key="1">
    <source>
        <dbReference type="ARBA" id="ARBA00004202"/>
    </source>
</evidence>
<name>A0A2G1WFV3_9EURY</name>
<dbReference type="EC" id="7.2.2.11" evidence="10"/>
<dbReference type="RefSeq" id="WP_099256299.1">
    <property type="nucleotide sequence ID" value="NZ_NHOA01000138.1"/>
</dbReference>
<dbReference type="InterPro" id="IPR017871">
    <property type="entry name" value="ABC_transporter-like_CS"/>
</dbReference>
<evidence type="ECO:0000256" key="5">
    <source>
        <dbReference type="ARBA" id="ARBA00022840"/>
    </source>
</evidence>
<comment type="subcellular location">
    <subcellularLocation>
        <location evidence="1">Cell membrane</location>
        <topology evidence="1">Peripheral membrane protein</topology>
    </subcellularLocation>
</comment>
<keyword evidence="3" id="KW-1003">Cell membrane</keyword>
<evidence type="ECO:0000313" key="15">
    <source>
        <dbReference type="EMBL" id="PHQ37878.1"/>
    </source>
</evidence>
<dbReference type="InterPro" id="IPR003439">
    <property type="entry name" value="ABC_transporter-like_ATP-bd"/>
</dbReference>
<feature type="domain" description="ABC transporter" evidence="14">
    <location>
        <begin position="6"/>
        <end position="272"/>
    </location>
</feature>
<dbReference type="PANTHER" id="PTHR43297">
    <property type="entry name" value="OLIGOPEPTIDE TRANSPORT ATP-BINDING PROTEIN APPD"/>
    <property type="match status" value="1"/>
</dbReference>
<keyword evidence="8" id="KW-0472">Membrane</keyword>
<dbReference type="GO" id="GO:0005886">
    <property type="term" value="C:plasma membrane"/>
    <property type="evidence" value="ECO:0007669"/>
    <property type="project" value="UniProtKB-SubCell"/>
</dbReference>
<evidence type="ECO:0000256" key="9">
    <source>
        <dbReference type="ARBA" id="ARBA00038669"/>
    </source>
</evidence>
<evidence type="ECO:0000256" key="11">
    <source>
        <dbReference type="ARBA" id="ARBA00044143"/>
    </source>
</evidence>
<accession>A0A2G1WFV3</accession>
<dbReference type="PANTHER" id="PTHR43297:SF13">
    <property type="entry name" value="NICKEL ABC TRANSPORTER, ATP-BINDING PROTEIN"/>
    <property type="match status" value="1"/>
</dbReference>
<evidence type="ECO:0000259" key="14">
    <source>
        <dbReference type="PROSITE" id="PS50893"/>
    </source>
</evidence>
<dbReference type="InterPro" id="IPR027417">
    <property type="entry name" value="P-loop_NTPase"/>
</dbReference>
<protein>
    <recommendedName>
        <fullName evidence="11">Nickel import system ATP-binding protein NikD</fullName>
        <ecNumber evidence="10">7.2.2.11</ecNumber>
    </recommendedName>
</protein>
<evidence type="ECO:0000256" key="3">
    <source>
        <dbReference type="ARBA" id="ARBA00022475"/>
    </source>
</evidence>
<feature type="region of interest" description="Disordered" evidence="13">
    <location>
        <begin position="350"/>
        <end position="370"/>
    </location>
</feature>
<evidence type="ECO:0000313" key="16">
    <source>
        <dbReference type="Proteomes" id="UP000222824"/>
    </source>
</evidence>
<comment type="subunit">
    <text evidence="9">The complex is composed of two ATP-binding proteins (NikD and NikE), two transmembrane proteins (NikB and NikC) and a solute-binding protein (NikA).</text>
</comment>
<dbReference type="SMART" id="SM00382">
    <property type="entry name" value="AAA"/>
    <property type="match status" value="1"/>
</dbReference>
<dbReference type="Gene3D" id="3.40.50.300">
    <property type="entry name" value="P-loop containing nucleotide triphosphate hydrolases"/>
    <property type="match status" value="1"/>
</dbReference>
<gene>
    <name evidence="15" type="ORF">DJ69_14600</name>
</gene>
<dbReference type="GO" id="GO:0016887">
    <property type="term" value="F:ATP hydrolysis activity"/>
    <property type="evidence" value="ECO:0007669"/>
    <property type="project" value="InterPro"/>
</dbReference>
<evidence type="ECO:0000256" key="8">
    <source>
        <dbReference type="ARBA" id="ARBA00023136"/>
    </source>
</evidence>
<keyword evidence="5 15" id="KW-0067">ATP-binding</keyword>
<comment type="caution">
    <text evidence="15">The sequence shown here is derived from an EMBL/GenBank/DDBJ whole genome shotgun (WGS) entry which is preliminary data.</text>
</comment>
<dbReference type="Pfam" id="PF00005">
    <property type="entry name" value="ABC_tran"/>
    <property type="match status" value="1"/>
</dbReference>
<dbReference type="EMBL" id="NHOA01000138">
    <property type="protein sequence ID" value="PHQ37878.1"/>
    <property type="molecule type" value="Genomic_DNA"/>
</dbReference>
<dbReference type="FunFam" id="3.40.50.300:FF:000016">
    <property type="entry name" value="Oligopeptide ABC transporter ATP-binding component"/>
    <property type="match status" value="1"/>
</dbReference>